<gene>
    <name evidence="1" type="ORF">ACFP3H_08795</name>
</gene>
<sequence length="76" mass="8186">MCEYPGTKDAAALVVAAARQVAAARADYSADEIDGALFDRLWLAQYDFLTAARREVGLKPLPYEGRRSPVQPASSG</sequence>
<keyword evidence="2" id="KW-1185">Reference proteome</keyword>
<dbReference type="EMBL" id="JBHSQN010000003">
    <property type="protein sequence ID" value="MFC6011146.1"/>
    <property type="molecule type" value="Genomic_DNA"/>
</dbReference>
<proteinExistence type="predicted"/>
<accession>A0ABW1JQH6</accession>
<organism evidence="1 2">
    <name type="scientific">Nocardia lasii</name>
    <dbReference type="NCBI Taxonomy" id="1616107"/>
    <lineage>
        <taxon>Bacteria</taxon>
        <taxon>Bacillati</taxon>
        <taxon>Actinomycetota</taxon>
        <taxon>Actinomycetes</taxon>
        <taxon>Mycobacteriales</taxon>
        <taxon>Nocardiaceae</taxon>
        <taxon>Nocardia</taxon>
    </lineage>
</organism>
<reference evidence="2" key="1">
    <citation type="journal article" date="2019" name="Int. J. Syst. Evol. Microbiol.">
        <title>The Global Catalogue of Microorganisms (GCM) 10K type strain sequencing project: providing services to taxonomists for standard genome sequencing and annotation.</title>
        <authorList>
            <consortium name="The Broad Institute Genomics Platform"/>
            <consortium name="The Broad Institute Genome Sequencing Center for Infectious Disease"/>
            <person name="Wu L."/>
            <person name="Ma J."/>
        </authorList>
    </citation>
    <scope>NUCLEOTIDE SEQUENCE [LARGE SCALE GENOMIC DNA]</scope>
    <source>
        <strain evidence="2">CCUG 36956</strain>
    </source>
</reference>
<dbReference type="Proteomes" id="UP001596223">
    <property type="component" value="Unassembled WGS sequence"/>
</dbReference>
<name>A0ABW1JQH6_9NOCA</name>
<evidence type="ECO:0000313" key="1">
    <source>
        <dbReference type="EMBL" id="MFC6011146.1"/>
    </source>
</evidence>
<evidence type="ECO:0000313" key="2">
    <source>
        <dbReference type="Proteomes" id="UP001596223"/>
    </source>
</evidence>
<protein>
    <submittedName>
        <fullName evidence="1">Uncharacterized protein</fullName>
    </submittedName>
</protein>
<comment type="caution">
    <text evidence="1">The sequence shown here is derived from an EMBL/GenBank/DDBJ whole genome shotgun (WGS) entry which is preliminary data.</text>
</comment>
<dbReference type="RefSeq" id="WP_378602239.1">
    <property type="nucleotide sequence ID" value="NZ_JBHSQN010000003.1"/>
</dbReference>